<dbReference type="SMART" id="SM00845">
    <property type="entry name" value="GatB_Yqey"/>
    <property type="match status" value="1"/>
</dbReference>
<sequence>MNKDIKIQQKYLPTIGLEIHAELNTKSKLFCGCKNPASHDSSQGVSGGDPFCSSSEIGVNSPNIHTCPVCLGLPGALPVMNKQAVIDTINIGKALGGTIAPITKWDRKHYFYPDLPKGYQISQFDVPIVTGGQLEITNNKSPHFAKAPRGRQIQNSKIEADDQEPRTKIRITRIHLEEDTGKLIHDKDGSSLVDLNRAGVPLVELVTEPDIHDGKTAADFAREYQLILRTLGVADAEMERGHMRIEVNISLSPNSKLKTQNSKLGTKVEIKNLNSFKSVEKAIEYEIKRQTELLEKKESIVQETRGWDDGRGTTISQRAKETSADYRYFPEPDLPPIDTTKLEIGETTPLPDASRNELLQAGVDSKSVEIIIHQPELLSRLAELRITNYELRKNHPELNYIAEVAKLLIHYPKSRDKSAEELIKLAQMNPHQRKLALSGETHDQLHGEDEIKSIIETVLKKEIQAVADYKAGKQTVYGFLVGQVMRECKGQADPEVVNRLLKNMI</sequence>
<keyword evidence="12" id="KW-0808">Transferase</keyword>
<evidence type="ECO:0000256" key="7">
    <source>
        <dbReference type="ARBA" id="ARBA00024799"/>
    </source>
</evidence>
<dbReference type="SUPFAM" id="SSF89095">
    <property type="entry name" value="GatB/YqeY motif"/>
    <property type="match status" value="1"/>
</dbReference>
<dbReference type="GO" id="GO:0006412">
    <property type="term" value="P:translation"/>
    <property type="evidence" value="ECO:0007669"/>
    <property type="project" value="UniProtKB-UniRule"/>
</dbReference>
<dbReference type="InterPro" id="IPR018027">
    <property type="entry name" value="Asn/Gln_amidotransferase"/>
</dbReference>
<comment type="function">
    <text evidence="7 10">Allows the formation of correctly charged Asn-tRNA(Asn) or Gln-tRNA(Gln) through the transamidation of misacylated Asp-tRNA(Asn) or Glu-tRNA(Gln) in organisms which lack either or both of asparaginyl-tRNA or glutaminyl-tRNA synthetases. The reaction takes place in the presence of glutamine and ATP through an activated phospho-Asp-tRNA(Asn) or phospho-Glu-tRNA(Gln).</text>
</comment>
<organism evidence="12 13">
    <name type="scientific">Candidatus Berkelbacteria bacterium CG10_big_fil_rev_8_21_14_0_10_43_14</name>
    <dbReference type="NCBI Taxonomy" id="1974515"/>
    <lineage>
        <taxon>Bacteria</taxon>
        <taxon>Candidatus Berkelbacteria</taxon>
    </lineage>
</organism>
<evidence type="ECO:0000256" key="8">
    <source>
        <dbReference type="ARBA" id="ARBA00047380"/>
    </source>
</evidence>
<comment type="similarity">
    <text evidence="1 10">Belongs to the GatB/GatE family. GatB subfamily.</text>
</comment>
<dbReference type="InterPro" id="IPR014746">
    <property type="entry name" value="Gln_synth/guanido_kin_cat_dom"/>
</dbReference>
<dbReference type="InterPro" id="IPR017959">
    <property type="entry name" value="Asn/Gln-tRNA_amidoTrfase_suB/E"/>
</dbReference>
<comment type="catalytic activity">
    <reaction evidence="8 10">
        <text>L-aspartyl-tRNA(Asn) + L-glutamine + ATP + H2O = L-asparaginyl-tRNA(Asn) + L-glutamate + ADP + phosphate + 2 H(+)</text>
        <dbReference type="Rhea" id="RHEA:14513"/>
        <dbReference type="Rhea" id="RHEA-COMP:9674"/>
        <dbReference type="Rhea" id="RHEA-COMP:9677"/>
        <dbReference type="ChEBI" id="CHEBI:15377"/>
        <dbReference type="ChEBI" id="CHEBI:15378"/>
        <dbReference type="ChEBI" id="CHEBI:29985"/>
        <dbReference type="ChEBI" id="CHEBI:30616"/>
        <dbReference type="ChEBI" id="CHEBI:43474"/>
        <dbReference type="ChEBI" id="CHEBI:58359"/>
        <dbReference type="ChEBI" id="CHEBI:78515"/>
        <dbReference type="ChEBI" id="CHEBI:78516"/>
        <dbReference type="ChEBI" id="CHEBI:456216"/>
    </reaction>
</comment>
<keyword evidence="4 10" id="KW-0547">Nucleotide-binding</keyword>
<dbReference type="InterPro" id="IPR017958">
    <property type="entry name" value="Gln-tRNA_amidoTrfase_suB_CS"/>
</dbReference>
<dbReference type="Pfam" id="PF02637">
    <property type="entry name" value="GatB_Yqey"/>
    <property type="match status" value="1"/>
</dbReference>
<name>A0A2M6R8T0_9BACT</name>
<evidence type="ECO:0000256" key="9">
    <source>
        <dbReference type="ARBA" id="ARBA00047913"/>
    </source>
</evidence>
<dbReference type="NCBIfam" id="TIGR00133">
    <property type="entry name" value="gatB"/>
    <property type="match status" value="1"/>
</dbReference>
<dbReference type="InterPro" id="IPR023168">
    <property type="entry name" value="GatB_Yqey_C_2"/>
</dbReference>
<evidence type="ECO:0000256" key="3">
    <source>
        <dbReference type="ARBA" id="ARBA00022598"/>
    </source>
</evidence>
<dbReference type="InterPro" id="IPR006075">
    <property type="entry name" value="Asn/Gln-tRNA_Trfase_suB/E_cat"/>
</dbReference>
<dbReference type="PROSITE" id="PS01234">
    <property type="entry name" value="GATB"/>
    <property type="match status" value="1"/>
</dbReference>
<comment type="catalytic activity">
    <reaction evidence="9 10">
        <text>L-glutamyl-tRNA(Gln) + L-glutamine + ATP + H2O = L-glutaminyl-tRNA(Gln) + L-glutamate + ADP + phosphate + H(+)</text>
        <dbReference type="Rhea" id="RHEA:17521"/>
        <dbReference type="Rhea" id="RHEA-COMP:9681"/>
        <dbReference type="Rhea" id="RHEA-COMP:9684"/>
        <dbReference type="ChEBI" id="CHEBI:15377"/>
        <dbReference type="ChEBI" id="CHEBI:15378"/>
        <dbReference type="ChEBI" id="CHEBI:29985"/>
        <dbReference type="ChEBI" id="CHEBI:30616"/>
        <dbReference type="ChEBI" id="CHEBI:43474"/>
        <dbReference type="ChEBI" id="CHEBI:58359"/>
        <dbReference type="ChEBI" id="CHEBI:78520"/>
        <dbReference type="ChEBI" id="CHEBI:78521"/>
        <dbReference type="ChEBI" id="CHEBI:456216"/>
    </reaction>
</comment>
<comment type="subunit">
    <text evidence="2 10">Heterotrimer of A, B and C subunits.</text>
</comment>
<dbReference type="GO" id="GO:0050567">
    <property type="term" value="F:glutaminyl-tRNA synthase (glutamine-hydrolyzing) activity"/>
    <property type="evidence" value="ECO:0007669"/>
    <property type="project" value="UniProtKB-UniRule"/>
</dbReference>
<evidence type="ECO:0000256" key="6">
    <source>
        <dbReference type="ARBA" id="ARBA00022917"/>
    </source>
</evidence>
<evidence type="ECO:0000259" key="11">
    <source>
        <dbReference type="SMART" id="SM00845"/>
    </source>
</evidence>
<evidence type="ECO:0000256" key="5">
    <source>
        <dbReference type="ARBA" id="ARBA00022840"/>
    </source>
</evidence>
<comment type="caution">
    <text evidence="12">The sequence shown here is derived from an EMBL/GenBank/DDBJ whole genome shotgun (WGS) entry which is preliminary data.</text>
</comment>
<evidence type="ECO:0000313" key="13">
    <source>
        <dbReference type="Proteomes" id="UP000231162"/>
    </source>
</evidence>
<dbReference type="PANTHER" id="PTHR11659">
    <property type="entry name" value="GLUTAMYL-TRNA GLN AMIDOTRANSFERASE SUBUNIT B MITOCHONDRIAL AND PROKARYOTIC PET112-RELATED"/>
    <property type="match status" value="1"/>
</dbReference>
<dbReference type="EMBL" id="PEZX01000026">
    <property type="protein sequence ID" value="PIS06962.1"/>
    <property type="molecule type" value="Genomic_DNA"/>
</dbReference>
<proteinExistence type="inferred from homology"/>
<feature type="domain" description="Asn/Gln amidotransferase" evidence="11">
    <location>
        <begin position="357"/>
        <end position="505"/>
    </location>
</feature>
<dbReference type="EC" id="6.3.5.-" evidence="10"/>
<dbReference type="Gene3D" id="1.10.10.410">
    <property type="match status" value="1"/>
</dbReference>
<dbReference type="HAMAP" id="MF_00121">
    <property type="entry name" value="GatB"/>
    <property type="match status" value="1"/>
</dbReference>
<keyword evidence="6 10" id="KW-0648">Protein biosynthesis</keyword>
<dbReference type="InterPro" id="IPR003789">
    <property type="entry name" value="Asn/Gln_tRNA_amidoTrase-B-like"/>
</dbReference>
<keyword evidence="3 10" id="KW-0436">Ligase</keyword>
<gene>
    <name evidence="10" type="primary">gatB</name>
    <name evidence="12" type="ORF">COT79_01795</name>
</gene>
<dbReference type="Pfam" id="PF02934">
    <property type="entry name" value="GatB_N"/>
    <property type="match status" value="1"/>
</dbReference>
<evidence type="ECO:0000256" key="10">
    <source>
        <dbReference type="HAMAP-Rule" id="MF_00121"/>
    </source>
</evidence>
<dbReference type="NCBIfam" id="NF004012">
    <property type="entry name" value="PRK05477.1-2"/>
    <property type="match status" value="1"/>
</dbReference>
<dbReference type="AlphaFoldDB" id="A0A2M6R8T0"/>
<evidence type="ECO:0000256" key="4">
    <source>
        <dbReference type="ARBA" id="ARBA00022741"/>
    </source>
</evidence>
<dbReference type="GO" id="GO:0050566">
    <property type="term" value="F:asparaginyl-tRNA synthase (glutamine-hydrolyzing) activity"/>
    <property type="evidence" value="ECO:0007669"/>
    <property type="project" value="RHEA"/>
</dbReference>
<reference evidence="13" key="1">
    <citation type="submission" date="2017-09" db="EMBL/GenBank/DDBJ databases">
        <title>Depth-based differentiation of microbial function through sediment-hosted aquifers and enrichment of novel symbionts in the deep terrestrial subsurface.</title>
        <authorList>
            <person name="Probst A.J."/>
            <person name="Ladd B."/>
            <person name="Jarett J.K."/>
            <person name="Geller-Mcgrath D.E."/>
            <person name="Sieber C.M.K."/>
            <person name="Emerson J.B."/>
            <person name="Anantharaman K."/>
            <person name="Thomas B.C."/>
            <person name="Malmstrom R."/>
            <person name="Stieglmeier M."/>
            <person name="Klingl A."/>
            <person name="Woyke T."/>
            <person name="Ryan C.M."/>
            <person name="Banfield J.F."/>
        </authorList>
    </citation>
    <scope>NUCLEOTIDE SEQUENCE [LARGE SCALE GENOMIC DNA]</scope>
</reference>
<dbReference type="GO" id="GO:0016740">
    <property type="term" value="F:transferase activity"/>
    <property type="evidence" value="ECO:0007669"/>
    <property type="project" value="UniProtKB-KW"/>
</dbReference>
<evidence type="ECO:0000313" key="12">
    <source>
        <dbReference type="EMBL" id="PIS06962.1"/>
    </source>
</evidence>
<dbReference type="SUPFAM" id="SSF55931">
    <property type="entry name" value="Glutamine synthetase/guanido kinase"/>
    <property type="match status" value="1"/>
</dbReference>
<dbReference type="GO" id="GO:0005524">
    <property type="term" value="F:ATP binding"/>
    <property type="evidence" value="ECO:0007669"/>
    <property type="project" value="UniProtKB-KW"/>
</dbReference>
<dbReference type="Proteomes" id="UP000231162">
    <property type="component" value="Unassembled WGS sequence"/>
</dbReference>
<accession>A0A2M6R8T0</accession>
<keyword evidence="5 10" id="KW-0067">ATP-binding</keyword>
<evidence type="ECO:0000256" key="1">
    <source>
        <dbReference type="ARBA" id="ARBA00005306"/>
    </source>
</evidence>
<dbReference type="FunFam" id="1.10.10.410:FF:000001">
    <property type="entry name" value="Aspartyl/glutamyl-tRNA(Asn/Gln) amidotransferase subunit B"/>
    <property type="match status" value="1"/>
</dbReference>
<evidence type="ECO:0000256" key="2">
    <source>
        <dbReference type="ARBA" id="ARBA00011123"/>
    </source>
</evidence>
<dbReference type="InterPro" id="IPR004413">
    <property type="entry name" value="GatB"/>
</dbReference>
<protein>
    <recommendedName>
        <fullName evidence="10">Aspartyl/glutamyl-tRNA(Asn/Gln) amidotransferase subunit B</fullName>
        <shortName evidence="10">Asp/Glu-ADT subunit B</shortName>
        <ecNumber evidence="10">6.3.5.-</ecNumber>
    </recommendedName>
</protein>